<organism evidence="1 2">
    <name type="scientific">Faecalibacterium cf. prausnitzii KLE1255</name>
    <dbReference type="NCBI Taxonomy" id="748224"/>
    <lineage>
        <taxon>Bacteria</taxon>
        <taxon>Bacillati</taxon>
        <taxon>Bacillota</taxon>
        <taxon>Clostridia</taxon>
        <taxon>Eubacteriales</taxon>
        <taxon>Oscillospiraceae</taxon>
        <taxon>Faecalibacterium</taxon>
    </lineage>
</organism>
<accession>E2ZKK0</accession>
<evidence type="ECO:0000313" key="2">
    <source>
        <dbReference type="Proteomes" id="UP000006028"/>
    </source>
</evidence>
<proteinExistence type="predicted"/>
<sequence length="155" mass="17166">MTLMKEKGILSRFGIVILVLLALVLIFPSAKIDLASSIEASTQASVRVEHIQNFARSAEMDVQLFSADDPAYQQIANVLSGLTCVKRFNQQYSSYSHEYPVDSVTVSYYDDTENNNLLFTVYSDGTAIVNSQFVKVKAPKGGAEEVYQKLAEIVK</sequence>
<dbReference type="EMBL" id="AECU01000172">
    <property type="protein sequence ID" value="EFQ06329.1"/>
    <property type="molecule type" value="Genomic_DNA"/>
</dbReference>
<dbReference type="STRING" id="748224.HMPREF9436_02183"/>
<comment type="caution">
    <text evidence="1">The sequence shown here is derived from an EMBL/GenBank/DDBJ whole genome shotgun (WGS) entry which is preliminary data.</text>
</comment>
<dbReference type="AlphaFoldDB" id="E2ZKK0"/>
<dbReference type="HOGENOM" id="CLU_142782_0_0_9"/>
<dbReference type="BioCyc" id="FCF748224-HMP:GTSS-1289-MONOMER"/>
<protein>
    <submittedName>
        <fullName evidence="1">Uncharacterized protein</fullName>
    </submittedName>
</protein>
<gene>
    <name evidence="1" type="ORF">HMPREF9436_02183</name>
</gene>
<dbReference type="Proteomes" id="UP000006028">
    <property type="component" value="Unassembled WGS sequence"/>
</dbReference>
<evidence type="ECO:0000313" key="1">
    <source>
        <dbReference type="EMBL" id="EFQ06329.1"/>
    </source>
</evidence>
<reference evidence="1 2" key="1">
    <citation type="submission" date="2010-08" db="EMBL/GenBank/DDBJ databases">
        <authorList>
            <person name="Weinstock G."/>
            <person name="Sodergren E."/>
            <person name="Clifton S."/>
            <person name="Fulton L."/>
            <person name="Fulton B."/>
            <person name="Courtney L."/>
            <person name="Fronick C."/>
            <person name="Harrison M."/>
            <person name="Strong C."/>
            <person name="Farmer C."/>
            <person name="Delahaunty K."/>
            <person name="Markovic C."/>
            <person name="Hall O."/>
            <person name="Minx P."/>
            <person name="Tomlinson C."/>
            <person name="Mitreva M."/>
            <person name="Hou S."/>
            <person name="Chen J."/>
            <person name="Wollam A."/>
            <person name="Pepin K.H."/>
            <person name="Johnson M."/>
            <person name="Bhonagiri V."/>
            <person name="Zhang X."/>
            <person name="Suruliraj S."/>
            <person name="Warren W."/>
            <person name="Chinwalla A."/>
            <person name="Mardis E.R."/>
            <person name="Wilson R.K."/>
        </authorList>
    </citation>
    <scope>NUCLEOTIDE SEQUENCE [LARGE SCALE GENOMIC DNA]</scope>
    <source>
        <strain evidence="1 2">KLE1255</strain>
    </source>
</reference>
<name>E2ZKK0_9FIRM</name>